<sequence>MAKAADTVLQLPAVRPLRERLRGSRLMPAVRWQPRLRGLLPEEQAAVHQLPREPCVHFLEVPCAPCIHFGRPTKCLRTEPPQGHPGGIYARPASSIKSVYTVDSISLWYKFLQLYALFLE</sequence>
<evidence type="ECO:0000313" key="1">
    <source>
        <dbReference type="EMBL" id="KAK8774105.1"/>
    </source>
</evidence>
<dbReference type="AlphaFoldDB" id="A0AAQ4EH48"/>
<evidence type="ECO:0000313" key="2">
    <source>
        <dbReference type="Proteomes" id="UP001321473"/>
    </source>
</evidence>
<accession>A0AAQ4EH48</accession>
<dbReference type="EMBL" id="JARKHS020015793">
    <property type="protein sequence ID" value="KAK8774105.1"/>
    <property type="molecule type" value="Genomic_DNA"/>
</dbReference>
<dbReference type="Proteomes" id="UP001321473">
    <property type="component" value="Unassembled WGS sequence"/>
</dbReference>
<comment type="caution">
    <text evidence="1">The sequence shown here is derived from an EMBL/GenBank/DDBJ whole genome shotgun (WGS) entry which is preliminary data.</text>
</comment>
<protein>
    <submittedName>
        <fullName evidence="1">Uncharacterized protein</fullName>
    </submittedName>
</protein>
<proteinExistence type="predicted"/>
<organism evidence="1 2">
    <name type="scientific">Amblyomma americanum</name>
    <name type="common">Lone star tick</name>
    <dbReference type="NCBI Taxonomy" id="6943"/>
    <lineage>
        <taxon>Eukaryota</taxon>
        <taxon>Metazoa</taxon>
        <taxon>Ecdysozoa</taxon>
        <taxon>Arthropoda</taxon>
        <taxon>Chelicerata</taxon>
        <taxon>Arachnida</taxon>
        <taxon>Acari</taxon>
        <taxon>Parasitiformes</taxon>
        <taxon>Ixodida</taxon>
        <taxon>Ixodoidea</taxon>
        <taxon>Ixodidae</taxon>
        <taxon>Amblyomminae</taxon>
        <taxon>Amblyomma</taxon>
    </lineage>
</organism>
<reference evidence="1 2" key="1">
    <citation type="journal article" date="2023" name="Arcadia Sci">
        <title>De novo assembly of a long-read Amblyomma americanum tick genome.</title>
        <authorList>
            <person name="Chou S."/>
            <person name="Poskanzer K.E."/>
            <person name="Rollins M."/>
            <person name="Thuy-Boun P.S."/>
        </authorList>
    </citation>
    <scope>NUCLEOTIDE SEQUENCE [LARGE SCALE GENOMIC DNA]</scope>
    <source>
        <strain evidence="1">F_SG_1</strain>
        <tissue evidence="1">Salivary glands</tissue>
    </source>
</reference>
<gene>
    <name evidence="1" type="ORF">V5799_011351</name>
</gene>
<name>A0AAQ4EH48_AMBAM</name>
<keyword evidence="2" id="KW-1185">Reference proteome</keyword>